<comment type="subunit">
    <text evidence="6">Component of the NOP7 complex, composed of ERB1, NOP7 and YTM1. Within the NOP7 complex ERB1 appears to interact directly with NOP7 and YTM1. The NOP7 complex also associates with the 66S pre-ribosome.</text>
</comment>
<dbReference type="GO" id="GO:0000466">
    <property type="term" value="P:maturation of 5.8S rRNA from tricistronic rRNA transcript (SSU-rRNA, 5.8S rRNA, LSU-rRNA)"/>
    <property type="evidence" value="ECO:0007669"/>
    <property type="project" value="UniProtKB-UniRule"/>
</dbReference>
<evidence type="ECO:0000256" key="8">
    <source>
        <dbReference type="SAM" id="MobiDB-lite"/>
    </source>
</evidence>
<feature type="compositionally biased region" description="Acidic residues" evidence="8">
    <location>
        <begin position="83"/>
        <end position="94"/>
    </location>
</feature>
<dbReference type="PROSITE" id="PS00678">
    <property type="entry name" value="WD_REPEATS_1"/>
    <property type="match status" value="1"/>
</dbReference>
<dbReference type="SMART" id="SM01035">
    <property type="entry name" value="BOP1NT"/>
    <property type="match status" value="1"/>
</dbReference>
<dbReference type="InterPro" id="IPR015943">
    <property type="entry name" value="WD40/YVTN_repeat-like_dom_sf"/>
</dbReference>
<comment type="subcellular location">
    <subcellularLocation>
        <location evidence="6">Nucleus</location>
        <location evidence="6">Nucleolus</location>
    </subcellularLocation>
    <subcellularLocation>
        <location evidence="6">Nucleus</location>
        <location evidence="6">Nucleoplasm</location>
    </subcellularLocation>
</comment>
<evidence type="ECO:0000256" key="1">
    <source>
        <dbReference type="ARBA" id="ARBA00022517"/>
    </source>
</evidence>
<dbReference type="PROSITE" id="PS50082">
    <property type="entry name" value="WD_REPEATS_2"/>
    <property type="match status" value="2"/>
</dbReference>
<dbReference type="PROSITE" id="PS50294">
    <property type="entry name" value="WD_REPEATS_REGION"/>
    <property type="match status" value="1"/>
</dbReference>
<feature type="domain" description="BOP1 N-terminal" evidence="9">
    <location>
        <begin position="187"/>
        <end position="447"/>
    </location>
</feature>
<feature type="repeat" description="WD" evidence="7">
    <location>
        <begin position="454"/>
        <end position="495"/>
    </location>
</feature>
<feature type="compositionally biased region" description="Basic and acidic residues" evidence="8">
    <location>
        <begin position="70"/>
        <end position="82"/>
    </location>
</feature>
<accession>A0A376B7M6</accession>
<evidence type="ECO:0000256" key="5">
    <source>
        <dbReference type="ARBA" id="ARBA00023242"/>
    </source>
</evidence>
<dbReference type="PANTHER" id="PTHR17605">
    <property type="entry name" value="RIBOSOME BIOGENESIS PROTEIN BOP1 BLOCK OF PROLIFERATION 1 PROTEIN"/>
    <property type="match status" value="1"/>
</dbReference>
<dbReference type="InterPro" id="IPR019775">
    <property type="entry name" value="WD40_repeat_CS"/>
</dbReference>
<dbReference type="FunFam" id="2.130.10.10:FF:000061">
    <property type="entry name" value="Ribosome biogenesis protein BOP1 homolog"/>
    <property type="match status" value="1"/>
</dbReference>
<dbReference type="AlphaFoldDB" id="A0A376B7M6"/>
<sequence length="828" mass="94967">MSAKKLNQNTNNNNNRKRSNNDEESEPQHEIDEFQMDNIQLDAAESSDEEGQENEDENGEILDNTEEDFQDAREEQERSFNEEEKEDSDSDSDAEFNKILAKENESSFNENYSDDSTSSSTNDEKSITDKLTNTKLNIIHEPASIKTEYSDGTPRLLKPEIDPIYDSDDTDYEQKTNTIGNIPLSAYDEMPHIGYDINGKRIMRPAKGSALDQLLENIELPEGWTGLLDKNTGASLNLSEEELELIKKIERNENTTDEVDPYPKYIDWFTRDEQLTPVTAIPEPKRRFIPSKIEAKRVMKIVKAIREGRIIPPNKLKELREEENKNYDLWEGTSDDAIDDHIMNLRAPKLPPPTNEESYNPPEEYLMTKEEIENWEKLEPSEREKNFVPQKYGSLRKVPGYTESVRERFERSLDLYLAPRVRKNKLNIDPESLIPDLPSPKDLKPFPIRCSTIYKGHTGRIRTVSIDPSGLWLATGSDDGTVRIWEILTGREVYKVSIIDGDEEETEDHIDVVAWNPDKSTGILAIACGEQITLIVPPIFGFEIENNGKLKIENGFGFDTFGNVKKDGKLNVNEDEDLDDNNERTNGKKKAPVAKWNKPTIKQQAKDISITITCNKTVKKLSWHRKGDYFVTVQPESGNTSVLIHQLSKHMSQSPFKKSKGIIMDAKFHPFRPQLFVCSQRYIRIYDLSQQILVKKLLPGARWLSKIDIHPRGDNLIASSFDKRVLWHDLDLSNIPYKTLRYHDKAVRDVEFHKKLPLFCSAADDGTIHIFHDTVYDDMMKNPLIVPLKKLTGHKVINSLGVLNTAWHPREAWLFSAGADHTARLWTN</sequence>
<dbReference type="EMBL" id="UFAJ01000420">
    <property type="protein sequence ID" value="SSD60685.1"/>
    <property type="molecule type" value="Genomic_DNA"/>
</dbReference>
<feature type="region of interest" description="Disordered" evidence="8">
    <location>
        <begin position="571"/>
        <end position="594"/>
    </location>
</feature>
<dbReference type="InterPro" id="IPR001680">
    <property type="entry name" value="WD40_rpt"/>
</dbReference>
<evidence type="ECO:0000256" key="3">
    <source>
        <dbReference type="ARBA" id="ARBA00022574"/>
    </source>
</evidence>
<name>A0A376B7M6_9ASCO</name>
<proteinExistence type="inferred from homology"/>
<evidence type="ECO:0000313" key="11">
    <source>
        <dbReference type="Proteomes" id="UP000262825"/>
    </source>
</evidence>
<dbReference type="Pfam" id="PF08145">
    <property type="entry name" value="BOP1NT"/>
    <property type="match status" value="1"/>
</dbReference>
<dbReference type="GO" id="GO:0070545">
    <property type="term" value="C:PeBoW complex"/>
    <property type="evidence" value="ECO:0007669"/>
    <property type="project" value="TreeGrafter"/>
</dbReference>
<dbReference type="HAMAP" id="MF_03027">
    <property type="entry name" value="BOP1"/>
    <property type="match status" value="1"/>
</dbReference>
<feature type="compositionally biased region" description="Acidic residues" evidence="8">
    <location>
        <begin position="45"/>
        <end position="69"/>
    </location>
</feature>
<evidence type="ECO:0000256" key="7">
    <source>
        <dbReference type="PROSITE-ProRule" id="PRU00221"/>
    </source>
</evidence>
<feature type="region of interest" description="Disordered" evidence="8">
    <location>
        <begin position="1"/>
        <end position="128"/>
    </location>
</feature>
<dbReference type="GO" id="GO:0043021">
    <property type="term" value="F:ribonucleoprotein complex binding"/>
    <property type="evidence" value="ECO:0007669"/>
    <property type="project" value="UniProtKB-UniRule"/>
</dbReference>
<evidence type="ECO:0000256" key="6">
    <source>
        <dbReference type="HAMAP-Rule" id="MF_03027"/>
    </source>
</evidence>
<evidence type="ECO:0000256" key="2">
    <source>
        <dbReference type="ARBA" id="ARBA00022552"/>
    </source>
</evidence>
<dbReference type="GO" id="GO:0030687">
    <property type="term" value="C:preribosome, large subunit precursor"/>
    <property type="evidence" value="ECO:0007669"/>
    <property type="project" value="UniProtKB-UniRule"/>
</dbReference>
<dbReference type="GO" id="GO:0005654">
    <property type="term" value="C:nucleoplasm"/>
    <property type="evidence" value="ECO:0007669"/>
    <property type="project" value="UniProtKB-SubCell"/>
</dbReference>
<comment type="similarity">
    <text evidence="6">Belongs to the WD repeat BOP1/ERB1 family.</text>
</comment>
<dbReference type="SMART" id="SM00320">
    <property type="entry name" value="WD40"/>
    <property type="match status" value="5"/>
</dbReference>
<keyword evidence="11" id="KW-1185">Reference proteome</keyword>
<dbReference type="InterPro" id="IPR028598">
    <property type="entry name" value="BOP1/Erb1"/>
</dbReference>
<keyword evidence="4" id="KW-0677">Repeat</keyword>
<comment type="function">
    <text evidence="6">Component of the NOP7 complex, which is required for maturation of the 25S and 5.8S ribosomal RNAs and formation of the 60S ribosome.</text>
</comment>
<dbReference type="InterPro" id="IPR012953">
    <property type="entry name" value="BOP1_N_dom"/>
</dbReference>
<reference evidence="11" key="1">
    <citation type="submission" date="2018-06" db="EMBL/GenBank/DDBJ databases">
        <authorList>
            <person name="Guldener U."/>
        </authorList>
    </citation>
    <scope>NUCLEOTIDE SEQUENCE [LARGE SCALE GENOMIC DNA]</scope>
    <source>
        <strain evidence="11">UTAD17</strain>
    </source>
</reference>
<evidence type="ECO:0000256" key="4">
    <source>
        <dbReference type="ARBA" id="ARBA00022737"/>
    </source>
</evidence>
<dbReference type="PANTHER" id="PTHR17605:SF0">
    <property type="entry name" value="RIBOSOME BIOGENESIS PROTEIN BOP1"/>
    <property type="match status" value="1"/>
</dbReference>
<dbReference type="InterPro" id="IPR036322">
    <property type="entry name" value="WD40_repeat_dom_sf"/>
</dbReference>
<evidence type="ECO:0000313" key="10">
    <source>
        <dbReference type="EMBL" id="SSD60685.1"/>
    </source>
</evidence>
<dbReference type="VEuPathDB" id="FungiDB:SCODWIG_02446"/>
<keyword evidence="5 6" id="KW-0539">Nucleus</keyword>
<keyword evidence="2 6" id="KW-0698">rRNA processing</keyword>
<gene>
    <name evidence="6" type="primary">ERB1</name>
    <name evidence="10" type="ORF">SCODWIG_02446</name>
</gene>
<keyword evidence="1 6" id="KW-0690">Ribosome biogenesis</keyword>
<dbReference type="GO" id="GO:0000463">
    <property type="term" value="P:maturation of LSU-rRNA from tricistronic rRNA transcript (SSU-rRNA, 5.8S rRNA, LSU-rRNA)"/>
    <property type="evidence" value="ECO:0007669"/>
    <property type="project" value="UniProtKB-UniRule"/>
</dbReference>
<dbReference type="Proteomes" id="UP000262825">
    <property type="component" value="Unassembled WGS sequence"/>
</dbReference>
<feature type="repeat" description="WD" evidence="7">
    <location>
        <begin position="802"/>
        <end position="828"/>
    </location>
</feature>
<dbReference type="SUPFAM" id="SSF50978">
    <property type="entry name" value="WD40 repeat-like"/>
    <property type="match status" value="1"/>
</dbReference>
<organism evidence="10 11">
    <name type="scientific">Saccharomycodes ludwigii</name>
    <dbReference type="NCBI Taxonomy" id="36035"/>
    <lineage>
        <taxon>Eukaryota</taxon>
        <taxon>Fungi</taxon>
        <taxon>Dikarya</taxon>
        <taxon>Ascomycota</taxon>
        <taxon>Saccharomycotina</taxon>
        <taxon>Saccharomycetes</taxon>
        <taxon>Saccharomycodales</taxon>
        <taxon>Saccharomycodaceae</taxon>
        <taxon>Saccharomycodes</taxon>
    </lineage>
</organism>
<dbReference type="Gene3D" id="2.130.10.10">
    <property type="entry name" value="YVTN repeat-like/Quinoprotein amine dehydrogenase"/>
    <property type="match status" value="1"/>
</dbReference>
<protein>
    <recommendedName>
        <fullName evidence="6">Ribosome biogenesis protein ERB1</fullName>
    </recommendedName>
    <alternativeName>
        <fullName evidence="6">Eukaryotic ribosome biogenesis protein 1</fullName>
    </alternativeName>
</protein>
<dbReference type="Pfam" id="PF00400">
    <property type="entry name" value="WD40"/>
    <property type="match status" value="3"/>
</dbReference>
<evidence type="ECO:0000259" key="9">
    <source>
        <dbReference type="SMART" id="SM01035"/>
    </source>
</evidence>
<keyword evidence="3 7" id="KW-0853">WD repeat</keyword>